<feature type="signal peptide" evidence="2">
    <location>
        <begin position="1"/>
        <end position="24"/>
    </location>
</feature>
<evidence type="ECO:0000256" key="2">
    <source>
        <dbReference type="SAM" id="SignalP"/>
    </source>
</evidence>
<dbReference type="Proteomes" id="UP000007879">
    <property type="component" value="Unassembled WGS sequence"/>
</dbReference>
<accession>A0AAN0JQ28</accession>
<evidence type="ECO:0000256" key="1">
    <source>
        <dbReference type="SAM" id="Phobius"/>
    </source>
</evidence>
<protein>
    <recommendedName>
        <fullName evidence="5">Intimal thickness related receptor IRP domain-containing protein</fullName>
    </recommendedName>
</protein>
<organism evidence="3 4">
    <name type="scientific">Amphimedon queenslandica</name>
    <name type="common">Sponge</name>
    <dbReference type="NCBI Taxonomy" id="400682"/>
    <lineage>
        <taxon>Eukaryota</taxon>
        <taxon>Metazoa</taxon>
        <taxon>Porifera</taxon>
        <taxon>Demospongiae</taxon>
        <taxon>Heteroscleromorpha</taxon>
        <taxon>Haplosclerida</taxon>
        <taxon>Niphatidae</taxon>
        <taxon>Amphimedon</taxon>
    </lineage>
</organism>
<keyword evidence="1" id="KW-0812">Transmembrane</keyword>
<keyword evidence="2" id="KW-0732">Signal</keyword>
<keyword evidence="1" id="KW-0472">Membrane</keyword>
<keyword evidence="4" id="KW-1185">Reference proteome</keyword>
<keyword evidence="1" id="KW-1133">Transmembrane helix</keyword>
<evidence type="ECO:0008006" key="5">
    <source>
        <dbReference type="Google" id="ProtNLM"/>
    </source>
</evidence>
<reference evidence="3" key="2">
    <citation type="submission" date="2024-06" db="UniProtKB">
        <authorList>
            <consortium name="EnsemblMetazoa"/>
        </authorList>
    </citation>
    <scope>IDENTIFICATION</scope>
</reference>
<name>A0AAN0JQ28_AMPQE</name>
<feature type="transmembrane region" description="Helical" evidence="1">
    <location>
        <begin position="72"/>
        <end position="92"/>
    </location>
</feature>
<reference evidence="4" key="1">
    <citation type="journal article" date="2010" name="Nature">
        <title>The Amphimedon queenslandica genome and the evolution of animal complexity.</title>
        <authorList>
            <person name="Srivastava M."/>
            <person name="Simakov O."/>
            <person name="Chapman J."/>
            <person name="Fahey B."/>
            <person name="Gauthier M.E."/>
            <person name="Mitros T."/>
            <person name="Richards G.S."/>
            <person name="Conaco C."/>
            <person name="Dacre M."/>
            <person name="Hellsten U."/>
            <person name="Larroux C."/>
            <person name="Putnam N.H."/>
            <person name="Stanke M."/>
            <person name="Adamska M."/>
            <person name="Darling A."/>
            <person name="Degnan S.M."/>
            <person name="Oakley T.H."/>
            <person name="Plachetzki D.C."/>
            <person name="Zhai Y."/>
            <person name="Adamski M."/>
            <person name="Calcino A."/>
            <person name="Cummins S.F."/>
            <person name="Goodstein D.M."/>
            <person name="Harris C."/>
            <person name="Jackson D.J."/>
            <person name="Leys S.P."/>
            <person name="Shu S."/>
            <person name="Woodcroft B.J."/>
            <person name="Vervoort M."/>
            <person name="Kosik K.S."/>
            <person name="Manning G."/>
            <person name="Degnan B.M."/>
            <person name="Rokhsar D.S."/>
        </authorList>
    </citation>
    <scope>NUCLEOTIDE SEQUENCE [LARGE SCALE GENOMIC DNA]</scope>
</reference>
<proteinExistence type="predicted"/>
<dbReference type="RefSeq" id="XP_019858908.1">
    <property type="nucleotide sequence ID" value="XM_020003349.1"/>
</dbReference>
<sequence length="125" mass="13685">MATCLQRIFIAGLVIAASTQAAAASVTVSSAANTILEVNTNLSESKYSLFPTVAFCLFYGADGLLRERAYKFLGVFVAVVIVLLYITSNFIYHMVNIAQDNEEQFSHGELAARIIWLVVSWIFGP</sequence>
<dbReference type="KEGG" id="aqu:109587117"/>
<dbReference type="AlphaFoldDB" id="A0AAN0JQ28"/>
<evidence type="ECO:0000313" key="3">
    <source>
        <dbReference type="EnsemblMetazoa" id="XP_019858908.1"/>
    </source>
</evidence>
<evidence type="ECO:0000313" key="4">
    <source>
        <dbReference type="Proteomes" id="UP000007879"/>
    </source>
</evidence>
<dbReference type="GeneID" id="109587117"/>
<dbReference type="EnsemblMetazoa" id="XM_020003349.1">
    <property type="protein sequence ID" value="XP_019858908.1"/>
    <property type="gene ID" value="LOC109587117"/>
</dbReference>
<feature type="transmembrane region" description="Helical" evidence="1">
    <location>
        <begin position="47"/>
        <end position="65"/>
    </location>
</feature>
<feature type="chain" id="PRO_5043038510" description="Intimal thickness related receptor IRP domain-containing protein" evidence="2">
    <location>
        <begin position="25"/>
        <end position="125"/>
    </location>
</feature>